<dbReference type="AlphaFoldDB" id="A0A9Q2XFK7"/>
<dbReference type="EMBL" id="JAHTBI010000010">
    <property type="protein sequence ID" value="MBV6286252.1"/>
    <property type="molecule type" value="Genomic_DNA"/>
</dbReference>
<dbReference type="Proteomes" id="UP001106592">
    <property type="component" value="Unassembled WGS sequence"/>
</dbReference>
<gene>
    <name evidence="1" type="ORF">KUO17_04220</name>
</gene>
<reference evidence="1" key="1">
    <citation type="journal article" date="2022" name="Int. J. Syst. Evol. Microbiol.">
        <title>Pseudomonas aegrilactucae sp. nov. and Pseudomonas morbosilactucae sp. nov., pathogens causing bacterial rot of lettuce in Japan.</title>
        <authorList>
            <person name="Sawada H."/>
            <person name="Fujikawa T."/>
            <person name="Satou M."/>
        </authorList>
    </citation>
    <scope>NUCLEOTIDE SEQUENCE</scope>
    <source>
        <strain evidence="1">MAFF 301350</strain>
    </source>
</reference>
<keyword evidence="2" id="KW-1185">Reference proteome</keyword>
<comment type="caution">
    <text evidence="1">The sequence shown here is derived from an EMBL/GenBank/DDBJ whole genome shotgun (WGS) entry which is preliminary data.</text>
</comment>
<name>A0A9Q2XFK7_9PSED</name>
<proteinExistence type="predicted"/>
<dbReference type="NCBIfam" id="NF033927">
    <property type="entry name" value="alph_xenorhab_B"/>
    <property type="match status" value="1"/>
</dbReference>
<reference evidence="1" key="2">
    <citation type="journal article" date="2023" name="Plant Pathol.">
        <title>Dismantling and reorganizing Pseudomonas marginalis sensu#lato.</title>
        <authorList>
            <person name="Sawada H."/>
            <person name="Fujikawa T."/>
            <person name="Satou M."/>
        </authorList>
    </citation>
    <scope>NUCLEOTIDE SEQUENCE</scope>
    <source>
        <strain evidence="1">MAFF 301350</strain>
    </source>
</reference>
<evidence type="ECO:0000313" key="1">
    <source>
        <dbReference type="EMBL" id="MBV6286252.1"/>
    </source>
</evidence>
<accession>A0A9Q2XFK7</accession>
<organism evidence="1 2">
    <name type="scientific">Pseudomonas aegrilactucae</name>
    <dbReference type="NCBI Taxonomy" id="2854028"/>
    <lineage>
        <taxon>Bacteria</taxon>
        <taxon>Pseudomonadati</taxon>
        <taxon>Pseudomonadota</taxon>
        <taxon>Gammaproteobacteria</taxon>
        <taxon>Pseudomonadales</taxon>
        <taxon>Pseudomonadaceae</taxon>
        <taxon>Pseudomonas</taxon>
    </lineage>
</organism>
<dbReference type="RefSeq" id="WP_217973807.1">
    <property type="nucleotide sequence ID" value="NZ_JAHTBI010000010.1"/>
</dbReference>
<dbReference type="InterPro" id="IPR047760">
    <property type="entry name" value="XaxB-like"/>
</dbReference>
<evidence type="ECO:0000313" key="2">
    <source>
        <dbReference type="Proteomes" id="UP001106592"/>
    </source>
</evidence>
<sequence>MQGNVVVLNNMVVAAYVPGLESAEQAMSKAWQRGTFKFSLPLENSLKRTADFMQRNNDRLRALSYALSADFEPGTLDEILKYQVAGRPWNENELEVIVNQFDAGRDTLKELIDFLQATQVSMASLPTPDLDAIRSKLTGEQARIEQARRPNADILQKKKAQLESVNAAMDILEKNNIESVFNGLLPSEKDLKKATSVVTAGQIDVELVCVALEKLSKGLERSLANMRYASLITERQNLVNRIRDVEATTREQDVRLLELAKQLGKLEEFGALREHSLNWQGIITQVLVAQVAFSDELAQIHNERPLPLAKLSKVYARVSDYHNQLQGGR</sequence>
<protein>
    <submittedName>
        <fullName evidence="1">Alpha-xenorhabdolysin family binary toxin subunit B</fullName>
    </submittedName>
</protein>